<accession>A0A370QGL5</accession>
<sequence length="166" mass="19129">MLPYKQGTILDASIENARQFCRRLILVAGFRADELIERYKNDADILVVVNDNYKQGLFSSLQCAARQITHDYCFITHGDIPCLSYDVFHQLWHKRGPYTLFPCYQGNGGHPVLVPAARLRESLDHQAGSMREFLLSGEYRYLNICDSSILFDVDTPEAYQELIKQY</sequence>
<name>A0A370QGL5_9GAMM</name>
<protein>
    <submittedName>
        <fullName evidence="3">Molybdenum cofactor cytidylyltransferase</fullName>
    </submittedName>
</protein>
<dbReference type="AlphaFoldDB" id="A0A370QGL5"/>
<dbReference type="Pfam" id="PF12804">
    <property type="entry name" value="NTP_transf_3"/>
    <property type="match status" value="1"/>
</dbReference>
<comment type="caution">
    <text evidence="3">The sequence shown here is derived from an EMBL/GenBank/DDBJ whole genome shotgun (WGS) entry which is preliminary data.</text>
</comment>
<keyword evidence="3" id="KW-0548">Nucleotidyltransferase</keyword>
<dbReference type="PANTHER" id="PTHR43777:SF1">
    <property type="entry name" value="MOLYBDENUM COFACTOR CYTIDYLYLTRANSFERASE"/>
    <property type="match status" value="1"/>
</dbReference>
<keyword evidence="3" id="KW-0808">Transferase</keyword>
<dbReference type="InterPro" id="IPR025877">
    <property type="entry name" value="MobA-like_NTP_Trfase"/>
</dbReference>
<gene>
    <name evidence="3" type="ORF">C8D90_109100</name>
</gene>
<evidence type="ECO:0000259" key="2">
    <source>
        <dbReference type="Pfam" id="PF12804"/>
    </source>
</evidence>
<evidence type="ECO:0000313" key="4">
    <source>
        <dbReference type="Proteomes" id="UP000254848"/>
    </source>
</evidence>
<reference evidence="3 4" key="1">
    <citation type="submission" date="2018-07" db="EMBL/GenBank/DDBJ databases">
        <title>Genomic Encyclopedia of Type Strains, Phase IV (KMG-IV): sequencing the most valuable type-strain genomes for metagenomic binning, comparative biology and taxonomic classification.</title>
        <authorList>
            <person name="Goeker M."/>
        </authorList>
    </citation>
    <scope>NUCLEOTIDE SEQUENCE [LARGE SCALE GENOMIC DNA]</scope>
    <source>
        <strain evidence="3 4">DSM 103736</strain>
    </source>
</reference>
<feature type="domain" description="MobA-like NTP transferase" evidence="2">
    <location>
        <begin position="1"/>
        <end position="130"/>
    </location>
</feature>
<proteinExistence type="predicted"/>
<dbReference type="InterPro" id="IPR029044">
    <property type="entry name" value="Nucleotide-diphossugar_trans"/>
</dbReference>
<organism evidence="3 4">
    <name type="scientific">Enterobacillus tribolii</name>
    <dbReference type="NCBI Taxonomy" id="1487935"/>
    <lineage>
        <taxon>Bacteria</taxon>
        <taxon>Pseudomonadati</taxon>
        <taxon>Pseudomonadota</taxon>
        <taxon>Gammaproteobacteria</taxon>
        <taxon>Enterobacterales</taxon>
        <taxon>Hafniaceae</taxon>
        <taxon>Enterobacillus</taxon>
    </lineage>
</organism>
<dbReference type="Proteomes" id="UP000254848">
    <property type="component" value="Unassembled WGS sequence"/>
</dbReference>
<evidence type="ECO:0000256" key="1">
    <source>
        <dbReference type="ARBA" id="ARBA00022842"/>
    </source>
</evidence>
<dbReference type="PANTHER" id="PTHR43777">
    <property type="entry name" value="MOLYBDENUM COFACTOR CYTIDYLYLTRANSFERASE"/>
    <property type="match status" value="1"/>
</dbReference>
<evidence type="ECO:0000313" key="3">
    <source>
        <dbReference type="EMBL" id="RDK87505.1"/>
    </source>
</evidence>
<keyword evidence="1" id="KW-0460">Magnesium</keyword>
<dbReference type="GO" id="GO:0016779">
    <property type="term" value="F:nucleotidyltransferase activity"/>
    <property type="evidence" value="ECO:0007669"/>
    <property type="project" value="UniProtKB-KW"/>
</dbReference>
<keyword evidence="4" id="KW-1185">Reference proteome</keyword>
<dbReference type="EMBL" id="QRAP01000009">
    <property type="protein sequence ID" value="RDK87505.1"/>
    <property type="molecule type" value="Genomic_DNA"/>
</dbReference>
<dbReference type="Gene3D" id="3.90.550.10">
    <property type="entry name" value="Spore Coat Polysaccharide Biosynthesis Protein SpsA, Chain A"/>
    <property type="match status" value="1"/>
</dbReference>
<dbReference type="SUPFAM" id="SSF53448">
    <property type="entry name" value="Nucleotide-diphospho-sugar transferases"/>
    <property type="match status" value="1"/>
</dbReference>